<gene>
    <name evidence="1" type="ORF">HR08_00910</name>
</gene>
<reference evidence="1 2" key="1">
    <citation type="submission" date="2014-08" db="EMBL/GenBank/DDBJ databases">
        <title>Porphyromonas gulae strain:COT-052_OH1451 Genome sequencing.</title>
        <authorList>
            <person name="Wallis C."/>
            <person name="Deusch O."/>
            <person name="O'Flynn C."/>
            <person name="Davis I."/>
            <person name="Jospin G."/>
            <person name="Darling A.E."/>
            <person name="Coil D.A."/>
            <person name="Alexiev A."/>
            <person name="Horsfall A."/>
            <person name="Kirkwood N."/>
            <person name="Harris S."/>
            <person name="Eisen J.A."/>
        </authorList>
    </citation>
    <scope>NUCLEOTIDE SEQUENCE [LARGE SCALE GENOMIC DNA]</scope>
    <source>
        <strain evidence="2">COT-052 OH1451</strain>
    </source>
</reference>
<comment type="caution">
    <text evidence="1">The sequence shown here is derived from an EMBL/GenBank/DDBJ whole genome shotgun (WGS) entry which is preliminary data.</text>
</comment>
<dbReference type="EMBL" id="JRAI01000005">
    <property type="protein sequence ID" value="KGN87983.1"/>
    <property type="molecule type" value="Genomic_DNA"/>
</dbReference>
<protein>
    <submittedName>
        <fullName evidence="1">Uncharacterized protein</fullName>
    </submittedName>
</protein>
<name>A0A0A2FAH2_9PORP</name>
<evidence type="ECO:0000313" key="2">
    <source>
        <dbReference type="Proteomes" id="UP000030130"/>
    </source>
</evidence>
<dbReference type="Proteomes" id="UP000030130">
    <property type="component" value="Unassembled WGS sequence"/>
</dbReference>
<dbReference type="AlphaFoldDB" id="A0A0A2FAH2"/>
<sequence length="142" mass="16261">MTTEQLKKVLERDDYKRVSDKISDAAEKLEGIIRAKMEALEETEISANGHIYIISKVRSNSGHSEECLARYKSRDEQCEWIGWRSQYFCGDFHCWIEGAKTRTEVEFVNDAKALLQALDKIETELAKEAEDALASVKDIVED</sequence>
<evidence type="ECO:0000313" key="1">
    <source>
        <dbReference type="EMBL" id="KGN87983.1"/>
    </source>
</evidence>
<proteinExistence type="predicted"/>
<organism evidence="1 2">
    <name type="scientific">Porphyromonas gulae</name>
    <dbReference type="NCBI Taxonomy" id="111105"/>
    <lineage>
        <taxon>Bacteria</taxon>
        <taxon>Pseudomonadati</taxon>
        <taxon>Bacteroidota</taxon>
        <taxon>Bacteroidia</taxon>
        <taxon>Bacteroidales</taxon>
        <taxon>Porphyromonadaceae</taxon>
        <taxon>Porphyromonas</taxon>
    </lineage>
</organism>
<accession>A0A0A2FAH2</accession>